<protein>
    <submittedName>
        <fullName evidence="2">Uncharacterized protein</fullName>
    </submittedName>
</protein>
<organism evidence="2 3">
    <name type="scientific">Desmophyllum pertusum</name>
    <dbReference type="NCBI Taxonomy" id="174260"/>
    <lineage>
        <taxon>Eukaryota</taxon>
        <taxon>Metazoa</taxon>
        <taxon>Cnidaria</taxon>
        <taxon>Anthozoa</taxon>
        <taxon>Hexacorallia</taxon>
        <taxon>Scleractinia</taxon>
        <taxon>Caryophylliina</taxon>
        <taxon>Caryophylliidae</taxon>
        <taxon>Desmophyllum</taxon>
    </lineage>
</organism>
<name>A0A9X0CPD6_9CNID</name>
<sequence length="105" mass="12049">MEQRKLRKDIKNEGHTAKPKKPNEHQWSGLTIEYHRSKDIAVTVKTDTLLRAYTKYWEKTKRQNNSPATPVRTGKESPSMTSVGVARMQIPVNMSVMAKLNKNVL</sequence>
<accession>A0A9X0CPD6</accession>
<feature type="region of interest" description="Disordered" evidence="1">
    <location>
        <begin position="60"/>
        <end position="82"/>
    </location>
</feature>
<evidence type="ECO:0000313" key="3">
    <source>
        <dbReference type="Proteomes" id="UP001163046"/>
    </source>
</evidence>
<dbReference type="AlphaFoldDB" id="A0A9X0CPD6"/>
<evidence type="ECO:0000313" key="2">
    <source>
        <dbReference type="EMBL" id="KAJ7370770.1"/>
    </source>
</evidence>
<evidence type="ECO:0000256" key="1">
    <source>
        <dbReference type="SAM" id="MobiDB-lite"/>
    </source>
</evidence>
<comment type="caution">
    <text evidence="2">The sequence shown here is derived from an EMBL/GenBank/DDBJ whole genome shotgun (WGS) entry which is preliminary data.</text>
</comment>
<dbReference type="Proteomes" id="UP001163046">
    <property type="component" value="Unassembled WGS sequence"/>
</dbReference>
<reference evidence="2" key="1">
    <citation type="submission" date="2023-01" db="EMBL/GenBank/DDBJ databases">
        <title>Genome assembly of the deep-sea coral Lophelia pertusa.</title>
        <authorList>
            <person name="Herrera S."/>
            <person name="Cordes E."/>
        </authorList>
    </citation>
    <scope>NUCLEOTIDE SEQUENCE</scope>
    <source>
        <strain evidence="2">USNM1676648</strain>
        <tissue evidence="2">Polyp</tissue>
    </source>
</reference>
<keyword evidence="3" id="KW-1185">Reference proteome</keyword>
<feature type="compositionally biased region" description="Basic and acidic residues" evidence="1">
    <location>
        <begin position="1"/>
        <end position="24"/>
    </location>
</feature>
<gene>
    <name evidence="2" type="ORF">OS493_029759</name>
</gene>
<feature type="region of interest" description="Disordered" evidence="1">
    <location>
        <begin position="1"/>
        <end position="29"/>
    </location>
</feature>
<proteinExistence type="predicted"/>
<dbReference type="EMBL" id="MU826856">
    <property type="protein sequence ID" value="KAJ7370770.1"/>
    <property type="molecule type" value="Genomic_DNA"/>
</dbReference>